<dbReference type="SUPFAM" id="SSF53474">
    <property type="entry name" value="alpha/beta-Hydrolases"/>
    <property type="match status" value="1"/>
</dbReference>
<dbReference type="InterPro" id="IPR050266">
    <property type="entry name" value="AB_hydrolase_sf"/>
</dbReference>
<dbReference type="PANTHER" id="PTHR43798:SF33">
    <property type="entry name" value="HYDROLASE, PUTATIVE (AFU_ORTHOLOGUE AFUA_2G14860)-RELATED"/>
    <property type="match status" value="1"/>
</dbReference>
<dbReference type="Proteomes" id="UP000198992">
    <property type="component" value="Unassembled WGS sequence"/>
</dbReference>
<evidence type="ECO:0000259" key="1">
    <source>
        <dbReference type="Pfam" id="PF12697"/>
    </source>
</evidence>
<sequence>MSKEIFPGPTLRPLKLRFGEQTIAGFESAGTGRDILLIHGNSSSSQIWQKQLQGPLGAKYRLVAIDLPGHGGSSPASDPEHGYSGAGYAGCIAAAAKELGLKDAVVVGWSLGGHAVLNAARSLPMAAGLMIFGTPPIAKTPDGFSGFKGLSATTFTPAPSDVEIAAWLKTVFAPDYAPLPAFVDADFRRTDGNARGYLGASVQAGRFADEVEIVRGLGIPLAIVHGSEEQMVDLGYLQRLSAPTLWRGQVQVIDGAGHATQWERAEAFDQLVDAFASSL</sequence>
<dbReference type="RefSeq" id="WP_092123011.1">
    <property type="nucleotide sequence ID" value="NZ_FNTH01000001.1"/>
</dbReference>
<dbReference type="PRINTS" id="PR00111">
    <property type="entry name" value="ABHYDROLASE"/>
</dbReference>
<reference evidence="2 3" key="1">
    <citation type="submission" date="2016-10" db="EMBL/GenBank/DDBJ databases">
        <authorList>
            <person name="de Groot N.N."/>
        </authorList>
    </citation>
    <scope>NUCLEOTIDE SEQUENCE [LARGE SCALE GENOMIC DNA]</scope>
    <source>
        <strain evidence="2 3">MT12</strain>
    </source>
</reference>
<accession>A0A1H5E0U9</accession>
<dbReference type="InterPro" id="IPR029058">
    <property type="entry name" value="AB_hydrolase_fold"/>
</dbReference>
<dbReference type="PANTHER" id="PTHR43798">
    <property type="entry name" value="MONOACYLGLYCEROL LIPASE"/>
    <property type="match status" value="1"/>
</dbReference>
<dbReference type="AlphaFoldDB" id="A0A1H5E0U9"/>
<evidence type="ECO:0000313" key="3">
    <source>
        <dbReference type="Proteomes" id="UP000198992"/>
    </source>
</evidence>
<organism evidence="2 3">
    <name type="scientific">Bradyrhizobium erythrophlei</name>
    <dbReference type="NCBI Taxonomy" id="1437360"/>
    <lineage>
        <taxon>Bacteria</taxon>
        <taxon>Pseudomonadati</taxon>
        <taxon>Pseudomonadota</taxon>
        <taxon>Alphaproteobacteria</taxon>
        <taxon>Hyphomicrobiales</taxon>
        <taxon>Nitrobacteraceae</taxon>
        <taxon>Bradyrhizobium</taxon>
    </lineage>
</organism>
<dbReference type="EMBL" id="FNTH01000001">
    <property type="protein sequence ID" value="SED84745.1"/>
    <property type="molecule type" value="Genomic_DNA"/>
</dbReference>
<dbReference type="Pfam" id="PF12697">
    <property type="entry name" value="Abhydrolase_6"/>
    <property type="match status" value="1"/>
</dbReference>
<gene>
    <name evidence="2" type="ORF">SAMN05444164_6018</name>
</gene>
<protein>
    <submittedName>
        <fullName evidence="2">Pimeloyl-ACP methyl ester carboxylesterase</fullName>
    </submittedName>
</protein>
<evidence type="ECO:0000313" key="2">
    <source>
        <dbReference type="EMBL" id="SED84745.1"/>
    </source>
</evidence>
<proteinExistence type="predicted"/>
<dbReference type="InterPro" id="IPR000073">
    <property type="entry name" value="AB_hydrolase_1"/>
</dbReference>
<name>A0A1H5E0U9_9BRAD</name>
<feature type="domain" description="AB hydrolase-1" evidence="1">
    <location>
        <begin position="35"/>
        <end position="268"/>
    </location>
</feature>
<dbReference type="OrthoDB" id="9804723at2"/>
<dbReference type="Gene3D" id="3.40.50.1820">
    <property type="entry name" value="alpha/beta hydrolase"/>
    <property type="match status" value="1"/>
</dbReference>
<dbReference type="GO" id="GO:0016020">
    <property type="term" value="C:membrane"/>
    <property type="evidence" value="ECO:0007669"/>
    <property type="project" value="TreeGrafter"/>
</dbReference>